<dbReference type="Proteomes" id="UP000636800">
    <property type="component" value="Unassembled WGS sequence"/>
</dbReference>
<dbReference type="InterPro" id="IPR029295">
    <property type="entry name" value="SnAC"/>
</dbReference>
<organism evidence="3 4">
    <name type="scientific">Vanilla planifolia</name>
    <name type="common">Vanilla</name>
    <dbReference type="NCBI Taxonomy" id="51239"/>
    <lineage>
        <taxon>Eukaryota</taxon>
        <taxon>Viridiplantae</taxon>
        <taxon>Streptophyta</taxon>
        <taxon>Embryophyta</taxon>
        <taxon>Tracheophyta</taxon>
        <taxon>Spermatophyta</taxon>
        <taxon>Magnoliopsida</taxon>
        <taxon>Liliopsida</taxon>
        <taxon>Asparagales</taxon>
        <taxon>Orchidaceae</taxon>
        <taxon>Vanilloideae</taxon>
        <taxon>Vanilleae</taxon>
        <taxon>Vanilla</taxon>
    </lineage>
</organism>
<evidence type="ECO:0000313" key="3">
    <source>
        <dbReference type="EMBL" id="KAG0485561.1"/>
    </source>
</evidence>
<gene>
    <name evidence="3" type="ORF">HPP92_009640</name>
</gene>
<dbReference type="EMBL" id="JADCNL010000004">
    <property type="protein sequence ID" value="KAG0485561.1"/>
    <property type="molecule type" value="Genomic_DNA"/>
</dbReference>
<accession>A0A835V758</accession>
<comment type="caution">
    <text evidence="3">The sequence shown here is derived from an EMBL/GenBank/DDBJ whole genome shotgun (WGS) entry which is preliminary data.</text>
</comment>
<name>A0A835V758_VANPL</name>
<proteinExistence type="predicted"/>
<dbReference type="Pfam" id="PF14619">
    <property type="entry name" value="SnAC"/>
    <property type="match status" value="1"/>
</dbReference>
<evidence type="ECO:0000259" key="2">
    <source>
        <dbReference type="SMART" id="SM01314"/>
    </source>
</evidence>
<dbReference type="SMART" id="SM01314">
    <property type="entry name" value="SnAC"/>
    <property type="match status" value="1"/>
</dbReference>
<feature type="region of interest" description="Disordered" evidence="1">
    <location>
        <begin position="143"/>
        <end position="166"/>
    </location>
</feature>
<sequence>MGIDAKVIQAGLFNTTSTAQDRREMLEEIMRRGTDSLGTDVPSEREINRLAARNEEEFWLFEKMDEERRQRERYKSRLMEEGEVPDWVYFKNIQGKGKGGSAEGDFDRVLGKRRRREVVYADPLTDLQWMKAVENGEDVLSPFSARGSRRDHASDAYESTTSDEMLTTPALMSDEFSEDRTSGTFKFRAPVGDGDGGEGRGWYGSVVTWKTHKKKRSSHGGFSSSEARGSHGF</sequence>
<keyword evidence="4" id="KW-1185">Reference proteome</keyword>
<protein>
    <recommendedName>
        <fullName evidence="2">Snf2 ATP coupling domain-containing protein</fullName>
    </recommendedName>
</protein>
<dbReference type="GO" id="GO:0042393">
    <property type="term" value="F:histone binding"/>
    <property type="evidence" value="ECO:0007669"/>
    <property type="project" value="InterPro"/>
</dbReference>
<dbReference type="OrthoDB" id="185373at2759"/>
<reference evidence="3 4" key="1">
    <citation type="journal article" date="2020" name="Nat. Food">
        <title>A phased Vanilla planifolia genome enables genetic improvement of flavour and production.</title>
        <authorList>
            <person name="Hasing T."/>
            <person name="Tang H."/>
            <person name="Brym M."/>
            <person name="Khazi F."/>
            <person name="Huang T."/>
            <person name="Chambers A.H."/>
        </authorList>
    </citation>
    <scope>NUCLEOTIDE SEQUENCE [LARGE SCALE GENOMIC DNA]</scope>
    <source>
        <tissue evidence="3">Leaf</tissue>
    </source>
</reference>
<evidence type="ECO:0000313" key="4">
    <source>
        <dbReference type="Proteomes" id="UP000636800"/>
    </source>
</evidence>
<feature type="region of interest" description="Disordered" evidence="1">
    <location>
        <begin position="211"/>
        <end position="233"/>
    </location>
</feature>
<evidence type="ECO:0000256" key="1">
    <source>
        <dbReference type="SAM" id="MobiDB-lite"/>
    </source>
</evidence>
<feature type="domain" description="Snf2 ATP coupling" evidence="2">
    <location>
        <begin position="66"/>
        <end position="130"/>
    </location>
</feature>
<dbReference type="AlphaFoldDB" id="A0A835V758"/>